<organism evidence="3 4">
    <name type="scientific">Klugiella xanthotipulae</name>
    <dbReference type="NCBI Taxonomy" id="244735"/>
    <lineage>
        <taxon>Bacteria</taxon>
        <taxon>Bacillati</taxon>
        <taxon>Actinomycetota</taxon>
        <taxon>Actinomycetes</taxon>
        <taxon>Micrococcales</taxon>
        <taxon>Microbacteriaceae</taxon>
        <taxon>Klugiella</taxon>
    </lineage>
</organism>
<dbReference type="Gene3D" id="3.50.50.60">
    <property type="entry name" value="FAD/NAD(P)-binding domain"/>
    <property type="match status" value="1"/>
</dbReference>
<keyword evidence="4" id="KW-1185">Reference proteome</keyword>
<evidence type="ECO:0000313" key="3">
    <source>
        <dbReference type="EMBL" id="TQM63595.1"/>
    </source>
</evidence>
<feature type="region of interest" description="Disordered" evidence="1">
    <location>
        <begin position="1"/>
        <end position="32"/>
    </location>
</feature>
<dbReference type="InterPro" id="IPR052189">
    <property type="entry name" value="L-asp_N-monooxygenase_NS-form"/>
</dbReference>
<name>A0A543HZA3_9MICO</name>
<protein>
    <submittedName>
        <fullName evidence="3">FAD-NAD(P)-binding protein</fullName>
    </submittedName>
</protein>
<feature type="domain" description="FAD-dependent urate hydroxylase HpyO/Asp monooxygenase CreE-like FAD/NAD(P)-binding" evidence="2">
    <location>
        <begin position="42"/>
        <end position="238"/>
    </location>
</feature>
<dbReference type="OrthoDB" id="3653265at2"/>
<dbReference type="RefSeq" id="WP_141917756.1">
    <property type="nucleotide sequence ID" value="NZ_BAAAYS010000028.1"/>
</dbReference>
<reference evidence="3 4" key="1">
    <citation type="submission" date="2019-06" db="EMBL/GenBank/DDBJ databases">
        <title>Sequencing the genomes of 1000 actinobacteria strains.</title>
        <authorList>
            <person name="Klenk H.-P."/>
        </authorList>
    </citation>
    <scope>NUCLEOTIDE SEQUENCE [LARGE SCALE GENOMIC DNA]</scope>
    <source>
        <strain evidence="3 4">DSM 18031</strain>
    </source>
</reference>
<feature type="compositionally biased region" description="Basic and acidic residues" evidence="1">
    <location>
        <begin position="1"/>
        <end position="13"/>
    </location>
</feature>
<comment type="caution">
    <text evidence="3">The sequence shown here is derived from an EMBL/GenBank/DDBJ whole genome shotgun (WGS) entry which is preliminary data.</text>
</comment>
<gene>
    <name evidence="3" type="ORF">FB466_1864</name>
</gene>
<accession>A0A543HZA3</accession>
<evidence type="ECO:0000256" key="1">
    <source>
        <dbReference type="SAM" id="MobiDB-lite"/>
    </source>
</evidence>
<dbReference type="SUPFAM" id="SSF51905">
    <property type="entry name" value="FAD/NAD(P)-binding domain"/>
    <property type="match status" value="1"/>
</dbReference>
<proteinExistence type="predicted"/>
<sequence>MAVTRIRESHEAQSRPVSDATGSPPADAVLSPGEVPAPTLVCVGAGPRALGVLERLAATLRTEPVPEAPLRIHLVDPFPPGAGRIWRRDQSPLLKLNSMAGEVTVFTDDTSTVAGPIVPGPSLLEWAELVRSGGLPDVVIDDEGVRTEIAGLVFQSFPTRRLNSYYLEWFAHRVESDLADYASVAWHRSTATSVQDDCLGDPARPEVGAPPGTAVSQRVTLADGTVLAADVVLIALGHNGRDATPEQSARLDFARRNNLLYVPPAFTADADLTDIRPGEPVIVRGFGLAAIDLIVLLAEGRGGRFERAADGQLTYHPSGREPRVHVGSRRGVPYRSKISSTLCGDAPEPRFFTREVVRGCVEAGHPVDFRRDIWPLIARDLHWGYYRELFTGHPERVSRPWAEVAEGLAECLAATDSAGGPDGATPGSGGEYAAVAEWAAAVVPDPADRFDLADFDRPLGVAVQATRVALQDAVAAHISADLSARTRPEGSATLGLFQAALGAYLLVAEIPEDRWTARSRVIDVPVWWQSFFSYVASGPPGHRLEEVVALARAGILNFLGPRVWLREEPARAGYPAGFAAGSPAVDHTVRARVLVDAWLPESRAALSDSPALRHLVTSGGGVELAAADADFSGSTGRVLVSSADSRVVTVSGEPHPARFAVGPFTTAINAGAFSRPRINALPFRENDRVALGVLAALRAAARVG</sequence>
<dbReference type="EMBL" id="VFPN01000002">
    <property type="protein sequence ID" value="TQM63595.1"/>
    <property type="molecule type" value="Genomic_DNA"/>
</dbReference>
<dbReference type="PANTHER" id="PTHR40254">
    <property type="entry name" value="BLR0577 PROTEIN"/>
    <property type="match status" value="1"/>
</dbReference>
<dbReference type="PANTHER" id="PTHR40254:SF1">
    <property type="entry name" value="BLR0577 PROTEIN"/>
    <property type="match status" value="1"/>
</dbReference>
<evidence type="ECO:0000313" key="4">
    <source>
        <dbReference type="Proteomes" id="UP000318331"/>
    </source>
</evidence>
<dbReference type="InterPro" id="IPR038732">
    <property type="entry name" value="HpyO/CreE_NAD-binding"/>
</dbReference>
<dbReference type="AlphaFoldDB" id="A0A543HZA3"/>
<evidence type="ECO:0000259" key="2">
    <source>
        <dbReference type="Pfam" id="PF13454"/>
    </source>
</evidence>
<dbReference type="InterPro" id="IPR036188">
    <property type="entry name" value="FAD/NAD-bd_sf"/>
</dbReference>
<dbReference type="Pfam" id="PF13454">
    <property type="entry name" value="NAD_binding_9"/>
    <property type="match status" value="1"/>
</dbReference>
<dbReference type="Proteomes" id="UP000318331">
    <property type="component" value="Unassembled WGS sequence"/>
</dbReference>